<dbReference type="Proteomes" id="UP001595455">
    <property type="component" value="Unassembled WGS sequence"/>
</dbReference>
<feature type="region of interest" description="Disordered" evidence="1">
    <location>
        <begin position="47"/>
        <end position="71"/>
    </location>
</feature>
<evidence type="ECO:0000313" key="3">
    <source>
        <dbReference type="Proteomes" id="UP001595455"/>
    </source>
</evidence>
<organism evidence="2 3">
    <name type="scientific">Acinetobacter sichuanensis</name>
    <dbReference type="NCBI Taxonomy" id="2136183"/>
    <lineage>
        <taxon>Bacteria</taxon>
        <taxon>Pseudomonadati</taxon>
        <taxon>Pseudomonadota</taxon>
        <taxon>Gammaproteobacteria</taxon>
        <taxon>Moraxellales</taxon>
        <taxon>Moraxellaceae</taxon>
        <taxon>Acinetobacter</taxon>
    </lineage>
</organism>
<gene>
    <name evidence="2" type="ORF">ACFODO_05310</name>
</gene>
<dbReference type="RefSeq" id="WP_378227174.1">
    <property type="nucleotide sequence ID" value="NZ_JBHRSF010000008.1"/>
</dbReference>
<dbReference type="Pfam" id="PF01469">
    <property type="entry name" value="Pentapeptide_2"/>
    <property type="match status" value="1"/>
</dbReference>
<keyword evidence="3" id="KW-1185">Reference proteome</keyword>
<dbReference type="PANTHER" id="PTHR46766:SF1">
    <property type="entry name" value="GLUTAMINE-RICH PROTEIN 2"/>
    <property type="match status" value="1"/>
</dbReference>
<feature type="compositionally biased region" description="Polar residues" evidence="1">
    <location>
        <begin position="59"/>
        <end position="71"/>
    </location>
</feature>
<accession>A0ABV7BAZ8</accession>
<dbReference type="EMBL" id="JBHRSF010000008">
    <property type="protein sequence ID" value="MFC2994702.1"/>
    <property type="molecule type" value="Genomic_DNA"/>
</dbReference>
<evidence type="ECO:0008006" key="4">
    <source>
        <dbReference type="Google" id="ProtNLM"/>
    </source>
</evidence>
<dbReference type="InterPro" id="IPR002989">
    <property type="entry name" value="Mycobac_pentapep"/>
</dbReference>
<sequence length="284" mass="31923">MEIENLRLQALHIAEGNIEKAQAMENYVLGREDKEIAELQAAQPVPTSLGVSDVKSADAKSNTGNRNTGDWNTGDCNTGDWNTGNYNTGNYNTGNYNTGNYNTGNRNTGNRNTGYRNTGDWNTGNYNTGYRNTGNRNTGNRNTGNYNTGNRNTGNRNTGYRNTGDWNTTNSSNGFFNTEEVEIINVFDKPCMKSVWDEINKPDCLYFSLTKWIYESEMSDVEKQENPSFSCTGGYLKKYDYKEAFTKSVTEASKEDRDLIRALPNFNNEKFLEISGVDLSQLDN</sequence>
<protein>
    <recommendedName>
        <fullName evidence="4">Pentapeptide repeat-containing protein</fullName>
    </recommendedName>
</protein>
<reference evidence="3" key="1">
    <citation type="journal article" date="2019" name="Int. J. Syst. Evol. Microbiol.">
        <title>The Global Catalogue of Microorganisms (GCM) 10K type strain sequencing project: providing services to taxonomists for standard genome sequencing and annotation.</title>
        <authorList>
            <consortium name="The Broad Institute Genomics Platform"/>
            <consortium name="The Broad Institute Genome Sequencing Center for Infectious Disease"/>
            <person name="Wu L."/>
            <person name="Ma J."/>
        </authorList>
    </citation>
    <scope>NUCLEOTIDE SEQUENCE [LARGE SCALE GENOMIC DNA]</scope>
    <source>
        <strain evidence="3">KCTC 62575</strain>
    </source>
</reference>
<evidence type="ECO:0000313" key="2">
    <source>
        <dbReference type="EMBL" id="MFC2994702.1"/>
    </source>
</evidence>
<comment type="caution">
    <text evidence="2">The sequence shown here is derived from an EMBL/GenBank/DDBJ whole genome shotgun (WGS) entry which is preliminary data.</text>
</comment>
<evidence type="ECO:0000256" key="1">
    <source>
        <dbReference type="SAM" id="MobiDB-lite"/>
    </source>
</evidence>
<dbReference type="PANTHER" id="PTHR46766">
    <property type="entry name" value="GLUTAMINE-RICH PROTEIN 2"/>
    <property type="match status" value="1"/>
</dbReference>
<feature type="region of interest" description="Disordered" evidence="1">
    <location>
        <begin position="102"/>
        <end position="166"/>
    </location>
</feature>
<name>A0ABV7BAZ8_9GAMM</name>
<proteinExistence type="predicted"/>